<proteinExistence type="predicted"/>
<keyword evidence="2" id="KW-1185">Reference proteome</keyword>
<accession>A0ACC1N3G3</accession>
<gene>
    <name evidence="1" type="ORF">NUW58_g8846</name>
</gene>
<dbReference type="Proteomes" id="UP001143856">
    <property type="component" value="Unassembled WGS sequence"/>
</dbReference>
<name>A0ACC1N3G3_9PEZI</name>
<evidence type="ECO:0000313" key="2">
    <source>
        <dbReference type="Proteomes" id="UP001143856"/>
    </source>
</evidence>
<comment type="caution">
    <text evidence="1">The sequence shown here is derived from an EMBL/GenBank/DDBJ whole genome shotgun (WGS) entry which is preliminary data.</text>
</comment>
<dbReference type="EMBL" id="JAPDGR010002873">
    <property type="protein sequence ID" value="KAJ2973807.1"/>
    <property type="molecule type" value="Genomic_DNA"/>
</dbReference>
<reference evidence="1" key="1">
    <citation type="submission" date="2022-10" db="EMBL/GenBank/DDBJ databases">
        <title>Genome Sequence of Xylaria curta.</title>
        <authorList>
            <person name="Buettner E."/>
        </authorList>
    </citation>
    <scope>NUCLEOTIDE SEQUENCE</scope>
    <source>
        <strain evidence="1">Babe10</strain>
    </source>
</reference>
<organism evidence="1 2">
    <name type="scientific">Xylaria curta</name>
    <dbReference type="NCBI Taxonomy" id="42375"/>
    <lineage>
        <taxon>Eukaryota</taxon>
        <taxon>Fungi</taxon>
        <taxon>Dikarya</taxon>
        <taxon>Ascomycota</taxon>
        <taxon>Pezizomycotina</taxon>
        <taxon>Sordariomycetes</taxon>
        <taxon>Xylariomycetidae</taxon>
        <taxon>Xylariales</taxon>
        <taxon>Xylariaceae</taxon>
        <taxon>Xylaria</taxon>
    </lineage>
</organism>
<evidence type="ECO:0000313" key="1">
    <source>
        <dbReference type="EMBL" id="KAJ2973807.1"/>
    </source>
</evidence>
<sequence>MEAKPWAGETLKTSVKKSSAPKMAVFRDPSLARIAESHIVIAPSKHQVIINPQSGKRERIYVNLEAVYPTPEEPGTELSFEELWAASRGWLDACWDDESLFDNHREIADENAPPVDVLSRGVEQKLVIHRDTTALDENGAFKNNHSKPAKGRKKKIMEVNETQIIKANLDSPSRPKLKKKRGASSEPTMTMHTKAATDEIYELFNAPLNSANEHIESDEDEYMTDGDYTSGAESTGTTRQISTSEVGDDETADDKSVSEWSDFTARKHIPKVEGESEYGPDEDGDSDMSDLVDLDDLEKPGGEEHDGFPPTPEDSPPKTRTRFIPIPPEDYEPPTRPYRDPAEVANNRLPFMTPITERTETSVGVYTETKSNYYTKTPCKIDTLGTTAEEEEEEDDEDFEPLSSPLREVSNENRSPVKIAQPQLPKPKPEPKAAVIPKGPIVKEAQCNPVDNTVRDEILAKTYPPLNSYSGFYDHRNERSDRGIDIRKYAKIVGKSGKSNNDKTGPIQSPVVLEFPELLCEYTLKRELGSGAFAPVYLVENSSPESNEEDGVIEMGKGAFATRQRAPLEALKMEQPPTGYAWISAQQAPLSGEAGMSRFNIRALRRSQ</sequence>
<protein>
    <submittedName>
        <fullName evidence="1">Uncharacterized protein</fullName>
    </submittedName>
</protein>